<evidence type="ECO:0000256" key="1">
    <source>
        <dbReference type="ARBA" id="ARBA00022741"/>
    </source>
</evidence>
<proteinExistence type="predicted"/>
<dbReference type="SUPFAM" id="SSF46689">
    <property type="entry name" value="Homeodomain-like"/>
    <property type="match status" value="1"/>
</dbReference>
<dbReference type="InterPro" id="IPR003593">
    <property type="entry name" value="AAA+_ATPase"/>
</dbReference>
<dbReference type="Gene3D" id="1.10.8.60">
    <property type="match status" value="1"/>
</dbReference>
<sequence>MQELMPFDDLSELLPFTVVLDNIDAGIAVYDAKGNFIFVNTVLINWRNIPRKEYLLMNVHDFTSVIDVCVFDLVCQKKRRISRLQYYQDFQKIDGPTRMRIVTGTPIFDGFGNVKYVVTMLQDIVDFENLYHTLLKQNKIVNEKHDTKILPKAEKVSIVAKSNEIKQLLSVASSIAPLDSTVLLYGESGSGKEVMARYIHEHSNRSDKPLITVNCAAFPENLIEAELFGYEKGSFTGANREGKIGLAEAADGGTLFLDEVNSLPMSIQGKVLRMIEEKSIQRIGAIRPKKVDFRLITATNQALTDLVQQGAFREDLYYRLHVIPLTIPPVRNRKEDIVPLCLHFLHYFCQKYNLNKSFSEEVLTEVRSYQWPGNVREIRNFVERMVVMTPSSTTEINSIPVGMLGEKPTVHEVAHQPSLVIQNSGKLSKERIIAALAACDNRREKAAEYLGISRRQLQYKIKEYHIPSRCQYDSENVT</sequence>
<dbReference type="InterPro" id="IPR027417">
    <property type="entry name" value="P-loop_NTPase"/>
</dbReference>
<dbReference type="CDD" id="cd00130">
    <property type="entry name" value="PAS"/>
    <property type="match status" value="1"/>
</dbReference>
<dbReference type="PANTHER" id="PTHR32071">
    <property type="entry name" value="TRANSCRIPTIONAL REGULATORY PROTEIN"/>
    <property type="match status" value="1"/>
</dbReference>
<dbReference type="AlphaFoldDB" id="A0A645BCT5"/>
<dbReference type="InterPro" id="IPR025943">
    <property type="entry name" value="Sigma_54_int_dom_ATP-bd_2"/>
</dbReference>
<dbReference type="Pfam" id="PF25601">
    <property type="entry name" value="AAA_lid_14"/>
    <property type="match status" value="1"/>
</dbReference>
<dbReference type="SUPFAM" id="SSF55785">
    <property type="entry name" value="PYP-like sensor domain (PAS domain)"/>
    <property type="match status" value="1"/>
</dbReference>
<dbReference type="SMART" id="SM00382">
    <property type="entry name" value="AAA"/>
    <property type="match status" value="1"/>
</dbReference>
<comment type="caution">
    <text evidence="7">The sequence shown here is derived from an EMBL/GenBank/DDBJ whole genome shotgun (WGS) entry which is preliminary data.</text>
</comment>
<dbReference type="Pfam" id="PF00158">
    <property type="entry name" value="Sigma54_activat"/>
    <property type="match status" value="1"/>
</dbReference>
<dbReference type="GO" id="GO:0005524">
    <property type="term" value="F:ATP binding"/>
    <property type="evidence" value="ECO:0007669"/>
    <property type="project" value="UniProtKB-KW"/>
</dbReference>
<dbReference type="InterPro" id="IPR000014">
    <property type="entry name" value="PAS"/>
</dbReference>
<reference evidence="7" key="1">
    <citation type="submission" date="2019-08" db="EMBL/GenBank/DDBJ databases">
        <authorList>
            <person name="Kucharzyk K."/>
            <person name="Murdoch R.W."/>
            <person name="Higgins S."/>
            <person name="Loffler F."/>
        </authorList>
    </citation>
    <scope>NUCLEOTIDE SEQUENCE</scope>
</reference>
<dbReference type="GO" id="GO:0043565">
    <property type="term" value="F:sequence-specific DNA binding"/>
    <property type="evidence" value="ECO:0007669"/>
    <property type="project" value="InterPro"/>
</dbReference>
<dbReference type="Gene3D" id="1.10.10.60">
    <property type="entry name" value="Homeodomain-like"/>
    <property type="match status" value="1"/>
</dbReference>
<dbReference type="InterPro" id="IPR009057">
    <property type="entry name" value="Homeodomain-like_sf"/>
</dbReference>
<dbReference type="EMBL" id="VSSQ01019111">
    <property type="protein sequence ID" value="MPM62906.1"/>
    <property type="molecule type" value="Genomic_DNA"/>
</dbReference>
<evidence type="ECO:0000256" key="2">
    <source>
        <dbReference type="ARBA" id="ARBA00022840"/>
    </source>
</evidence>
<keyword evidence="3" id="KW-0805">Transcription regulation</keyword>
<dbReference type="PRINTS" id="PR01590">
    <property type="entry name" value="HTHFIS"/>
</dbReference>
<dbReference type="PROSITE" id="PS00676">
    <property type="entry name" value="SIGMA54_INTERACT_2"/>
    <property type="match status" value="1"/>
</dbReference>
<dbReference type="Gene3D" id="3.40.50.300">
    <property type="entry name" value="P-loop containing nucleotide triphosphate hydrolases"/>
    <property type="match status" value="1"/>
</dbReference>
<dbReference type="InterPro" id="IPR058031">
    <property type="entry name" value="AAA_lid_NorR"/>
</dbReference>
<dbReference type="CDD" id="cd00009">
    <property type="entry name" value="AAA"/>
    <property type="match status" value="1"/>
</dbReference>
<keyword evidence="5" id="KW-0804">Transcription</keyword>
<evidence type="ECO:0000259" key="6">
    <source>
        <dbReference type="PROSITE" id="PS50045"/>
    </source>
</evidence>
<dbReference type="Pfam" id="PF02954">
    <property type="entry name" value="HTH_8"/>
    <property type="match status" value="1"/>
</dbReference>
<dbReference type="PROSITE" id="PS50045">
    <property type="entry name" value="SIGMA54_INTERACT_4"/>
    <property type="match status" value="1"/>
</dbReference>
<protein>
    <submittedName>
        <fullName evidence="7">Anaerobic nitric oxide reductase transcription regulator NorR</fullName>
    </submittedName>
</protein>
<dbReference type="SUPFAM" id="SSF52540">
    <property type="entry name" value="P-loop containing nucleoside triphosphate hydrolases"/>
    <property type="match status" value="1"/>
</dbReference>
<organism evidence="7">
    <name type="scientific">bioreactor metagenome</name>
    <dbReference type="NCBI Taxonomy" id="1076179"/>
    <lineage>
        <taxon>unclassified sequences</taxon>
        <taxon>metagenomes</taxon>
        <taxon>ecological metagenomes</taxon>
    </lineage>
</organism>
<evidence type="ECO:0000256" key="3">
    <source>
        <dbReference type="ARBA" id="ARBA00023015"/>
    </source>
</evidence>
<gene>
    <name evidence="7" type="primary">norR_109</name>
    <name evidence="7" type="ORF">SDC9_109784</name>
</gene>
<keyword evidence="2" id="KW-0067">ATP-binding</keyword>
<name>A0A645BCT5_9ZZZZ</name>
<dbReference type="FunFam" id="3.40.50.300:FF:000006">
    <property type="entry name" value="DNA-binding transcriptional regulator NtrC"/>
    <property type="match status" value="1"/>
</dbReference>
<dbReference type="GO" id="GO:0006355">
    <property type="term" value="P:regulation of DNA-templated transcription"/>
    <property type="evidence" value="ECO:0007669"/>
    <property type="project" value="InterPro"/>
</dbReference>
<dbReference type="PANTHER" id="PTHR32071:SF21">
    <property type="entry name" value="TRANSCRIPTIONAL REGULATORY PROTEIN FLGR"/>
    <property type="match status" value="1"/>
</dbReference>
<evidence type="ECO:0000256" key="4">
    <source>
        <dbReference type="ARBA" id="ARBA00023125"/>
    </source>
</evidence>
<evidence type="ECO:0000313" key="7">
    <source>
        <dbReference type="EMBL" id="MPM62906.1"/>
    </source>
</evidence>
<keyword evidence="4" id="KW-0238">DNA-binding</keyword>
<dbReference type="InterPro" id="IPR025662">
    <property type="entry name" value="Sigma_54_int_dom_ATP-bd_1"/>
</dbReference>
<dbReference type="PROSITE" id="PS00675">
    <property type="entry name" value="SIGMA54_INTERACT_1"/>
    <property type="match status" value="1"/>
</dbReference>
<dbReference type="InterPro" id="IPR002197">
    <property type="entry name" value="HTH_Fis"/>
</dbReference>
<dbReference type="Gene3D" id="3.30.450.20">
    <property type="entry name" value="PAS domain"/>
    <property type="match status" value="1"/>
</dbReference>
<feature type="domain" description="Sigma-54 factor interaction" evidence="6">
    <location>
        <begin position="158"/>
        <end position="387"/>
    </location>
</feature>
<evidence type="ECO:0000256" key="5">
    <source>
        <dbReference type="ARBA" id="ARBA00023163"/>
    </source>
</evidence>
<accession>A0A645BCT5</accession>
<dbReference type="InterPro" id="IPR002078">
    <property type="entry name" value="Sigma_54_int"/>
</dbReference>
<keyword evidence="1" id="KW-0547">Nucleotide-binding</keyword>
<dbReference type="InterPro" id="IPR035965">
    <property type="entry name" value="PAS-like_dom_sf"/>
</dbReference>